<reference evidence="2" key="1">
    <citation type="submission" date="2023-02" db="EMBL/GenBank/DDBJ databases">
        <title>Actinokineospora globicatena NBRC 15670.</title>
        <authorList>
            <person name="Ichikawa N."/>
            <person name="Sato H."/>
            <person name="Tonouchi N."/>
        </authorList>
    </citation>
    <scope>NUCLEOTIDE SEQUENCE</scope>
    <source>
        <strain evidence="2">NBRC 15670</strain>
    </source>
</reference>
<evidence type="ECO:0000259" key="1">
    <source>
        <dbReference type="Pfam" id="PF25547"/>
    </source>
</evidence>
<keyword evidence="3" id="KW-1185">Reference proteome</keyword>
<dbReference type="Pfam" id="PF25547">
    <property type="entry name" value="WXG100_2"/>
    <property type="match status" value="1"/>
</dbReference>
<gene>
    <name evidence="2" type="ORF">Aglo03_03700</name>
</gene>
<evidence type="ECO:0000313" key="3">
    <source>
        <dbReference type="Proteomes" id="UP001165042"/>
    </source>
</evidence>
<evidence type="ECO:0000313" key="2">
    <source>
        <dbReference type="EMBL" id="GLW89554.1"/>
    </source>
</evidence>
<proteinExistence type="predicted"/>
<dbReference type="Gene3D" id="1.20.1260.20">
    <property type="entry name" value="PPE superfamily"/>
    <property type="match status" value="1"/>
</dbReference>
<organism evidence="2 3">
    <name type="scientific">Actinokineospora globicatena</name>
    <dbReference type="NCBI Taxonomy" id="103729"/>
    <lineage>
        <taxon>Bacteria</taxon>
        <taxon>Bacillati</taxon>
        <taxon>Actinomycetota</taxon>
        <taxon>Actinomycetes</taxon>
        <taxon>Pseudonocardiales</taxon>
        <taxon>Pseudonocardiaceae</taxon>
        <taxon>Actinokineospora</taxon>
    </lineage>
</organism>
<dbReference type="InterPro" id="IPR057746">
    <property type="entry name" value="CpnT-like_N"/>
</dbReference>
<accession>A0A9W6V725</accession>
<dbReference type="InterPro" id="IPR036689">
    <property type="entry name" value="ESAT-6-like_sf"/>
</dbReference>
<feature type="domain" description="Outer membrane channel protein CpnT-like N-terminal" evidence="1">
    <location>
        <begin position="88"/>
        <end position="210"/>
    </location>
</feature>
<sequence>MTNDLIAPVVSSRKPWTGISLAESVEGLVDAIRTEGWVDDLLAGAVLGGDLLSSALDPFGALLSNGIGWAMEYFRPLREMLDALTGMPDVVAAHAATWNRMAGELRSIASDLRSALAEDLPGWSGSAADGYQDMMAHNVNAIGGLAATAAAMAEATTGAGGLVQMTRDLVRTVISDLVTQVVEFVISAALGLAFFQIARGVATMVAKWTARVVDFGTALYTSLRNLQLLLEG</sequence>
<dbReference type="RefSeq" id="WP_285606914.1">
    <property type="nucleotide sequence ID" value="NZ_BSSD01000001.1"/>
</dbReference>
<dbReference type="EMBL" id="BSSD01000001">
    <property type="protein sequence ID" value="GLW89554.1"/>
    <property type="molecule type" value="Genomic_DNA"/>
</dbReference>
<protein>
    <recommendedName>
        <fullName evidence="1">Outer membrane channel protein CpnT-like N-terminal domain-containing protein</fullName>
    </recommendedName>
</protein>
<dbReference type="Proteomes" id="UP001165042">
    <property type="component" value="Unassembled WGS sequence"/>
</dbReference>
<name>A0A9W6V725_9PSEU</name>
<dbReference type="AlphaFoldDB" id="A0A9W6V725"/>
<dbReference type="InterPro" id="IPR038332">
    <property type="entry name" value="PPE_sf"/>
</dbReference>
<dbReference type="SUPFAM" id="SSF140453">
    <property type="entry name" value="EsxAB dimer-like"/>
    <property type="match status" value="1"/>
</dbReference>
<comment type="caution">
    <text evidence="2">The sequence shown here is derived from an EMBL/GenBank/DDBJ whole genome shotgun (WGS) entry which is preliminary data.</text>
</comment>